<proteinExistence type="predicted"/>
<feature type="non-terminal residue" evidence="1">
    <location>
        <position position="1"/>
    </location>
</feature>
<evidence type="ECO:0000313" key="1">
    <source>
        <dbReference type="EMBL" id="RDX92498.1"/>
    </source>
</evidence>
<gene>
    <name evidence="1" type="ORF">CR513_25369</name>
</gene>
<evidence type="ECO:0008006" key="3">
    <source>
        <dbReference type="Google" id="ProtNLM"/>
    </source>
</evidence>
<accession>A0A371GPK1</accession>
<dbReference type="EMBL" id="QJKJ01004863">
    <property type="protein sequence ID" value="RDX92498.1"/>
    <property type="molecule type" value="Genomic_DNA"/>
</dbReference>
<dbReference type="AlphaFoldDB" id="A0A371GPK1"/>
<protein>
    <recommendedName>
        <fullName evidence="3">Integrase zinc-binding domain-containing protein</fullName>
    </recommendedName>
</protein>
<name>A0A371GPK1_MUCPR</name>
<organism evidence="1 2">
    <name type="scientific">Mucuna pruriens</name>
    <name type="common">Velvet bean</name>
    <name type="synonym">Dolichos pruriens</name>
    <dbReference type="NCBI Taxonomy" id="157652"/>
    <lineage>
        <taxon>Eukaryota</taxon>
        <taxon>Viridiplantae</taxon>
        <taxon>Streptophyta</taxon>
        <taxon>Embryophyta</taxon>
        <taxon>Tracheophyta</taxon>
        <taxon>Spermatophyta</taxon>
        <taxon>Magnoliopsida</taxon>
        <taxon>eudicotyledons</taxon>
        <taxon>Gunneridae</taxon>
        <taxon>Pentapetalae</taxon>
        <taxon>rosids</taxon>
        <taxon>fabids</taxon>
        <taxon>Fabales</taxon>
        <taxon>Fabaceae</taxon>
        <taxon>Papilionoideae</taxon>
        <taxon>50 kb inversion clade</taxon>
        <taxon>NPAAA clade</taxon>
        <taxon>indigoferoid/millettioid clade</taxon>
        <taxon>Phaseoleae</taxon>
        <taxon>Mucuna</taxon>
    </lineage>
</organism>
<comment type="caution">
    <text evidence="1">The sequence shown here is derived from an EMBL/GenBank/DDBJ whole genome shotgun (WGS) entry which is preliminary data.</text>
</comment>
<reference evidence="1" key="1">
    <citation type="submission" date="2018-05" db="EMBL/GenBank/DDBJ databases">
        <title>Draft genome of Mucuna pruriens seed.</title>
        <authorList>
            <person name="Nnadi N.E."/>
            <person name="Vos R."/>
            <person name="Hasami M.H."/>
            <person name="Devisetty U.K."/>
            <person name="Aguiy J.C."/>
        </authorList>
    </citation>
    <scope>NUCLEOTIDE SEQUENCE [LARGE SCALE GENOMIC DNA]</scope>
    <source>
        <strain evidence="1">JCA_2017</strain>
    </source>
</reference>
<sequence length="87" mass="10415">MPIRDEFHDEQLLQLNKITPWFADICNFIIASQFPPEASRCIPDFEIKSVGDHYGLTQTARKVLDCRFYWPTIFRDAYQFVSTYERY</sequence>
<keyword evidence="2" id="KW-1185">Reference proteome</keyword>
<evidence type="ECO:0000313" key="2">
    <source>
        <dbReference type="Proteomes" id="UP000257109"/>
    </source>
</evidence>
<dbReference type="Proteomes" id="UP000257109">
    <property type="component" value="Unassembled WGS sequence"/>
</dbReference>
<dbReference type="OrthoDB" id="1430787at2759"/>